<dbReference type="Proteomes" id="UP000484875">
    <property type="component" value="Unassembled WGS sequence"/>
</dbReference>
<evidence type="ECO:0000313" key="1">
    <source>
        <dbReference type="EMBL" id="MYN16781.1"/>
    </source>
</evidence>
<keyword evidence="2" id="KW-1185">Reference proteome</keyword>
<reference evidence="1 2" key="1">
    <citation type="submission" date="2019-12" db="EMBL/GenBank/DDBJ databases">
        <title>Novel species isolated from a subtropical stream in China.</title>
        <authorList>
            <person name="Lu H."/>
        </authorList>
    </citation>
    <scope>NUCLEOTIDE SEQUENCE [LARGE SCALE GENOMIC DNA]</scope>
    <source>
        <strain evidence="1 2">FT107W</strain>
    </source>
</reference>
<accession>A0A845HDE0</accession>
<name>A0A845HDE0_9BURK</name>
<comment type="caution">
    <text evidence="1">The sequence shown here is derived from an EMBL/GenBank/DDBJ whole genome shotgun (WGS) entry which is preliminary data.</text>
</comment>
<organism evidence="1 2">
    <name type="scientific">Duganella vulcania</name>
    <dbReference type="NCBI Taxonomy" id="2692166"/>
    <lineage>
        <taxon>Bacteria</taxon>
        <taxon>Pseudomonadati</taxon>
        <taxon>Pseudomonadota</taxon>
        <taxon>Betaproteobacteria</taxon>
        <taxon>Burkholderiales</taxon>
        <taxon>Oxalobacteraceae</taxon>
        <taxon>Telluria group</taxon>
        <taxon>Duganella</taxon>
    </lineage>
</organism>
<sequence>MFEALEKLSALVQDATKLTPASDSANTEVRNIQRCILGMADAGRHNTAMAVRAASAVEQLLCQATKFVHAAEGIGPLS</sequence>
<dbReference type="AlphaFoldDB" id="A0A845HDE0"/>
<proteinExistence type="predicted"/>
<dbReference type="EMBL" id="WWCV01000011">
    <property type="protein sequence ID" value="MYN16781.1"/>
    <property type="molecule type" value="Genomic_DNA"/>
</dbReference>
<evidence type="ECO:0000313" key="2">
    <source>
        <dbReference type="Proteomes" id="UP000484875"/>
    </source>
</evidence>
<protein>
    <submittedName>
        <fullName evidence="1">Uncharacterized protein</fullName>
    </submittedName>
</protein>
<dbReference type="RefSeq" id="WP_161089460.1">
    <property type="nucleotide sequence ID" value="NZ_WWCV01000011.1"/>
</dbReference>
<gene>
    <name evidence="1" type="ORF">GTP81_08450</name>
</gene>